<dbReference type="Pfam" id="PF01381">
    <property type="entry name" value="HTH_3"/>
    <property type="match status" value="1"/>
</dbReference>
<dbReference type="PROSITE" id="PS50943">
    <property type="entry name" value="HTH_CROC1"/>
    <property type="match status" value="1"/>
</dbReference>
<dbReference type="Proteomes" id="UP000637423">
    <property type="component" value="Unassembled WGS sequence"/>
</dbReference>
<protein>
    <submittedName>
        <fullName evidence="2">Transcriptional regulator</fullName>
    </submittedName>
</protein>
<reference evidence="2" key="2">
    <citation type="submission" date="2020-09" db="EMBL/GenBank/DDBJ databases">
        <authorList>
            <person name="Sun Q."/>
            <person name="Zhou Y."/>
        </authorList>
    </citation>
    <scope>NUCLEOTIDE SEQUENCE</scope>
    <source>
        <strain evidence="2">CGMCC 1.10998</strain>
    </source>
</reference>
<name>A0A916U8X1_9BURK</name>
<dbReference type="InterPro" id="IPR010982">
    <property type="entry name" value="Lambda_DNA-bd_dom_sf"/>
</dbReference>
<evidence type="ECO:0000313" key="3">
    <source>
        <dbReference type="Proteomes" id="UP000637423"/>
    </source>
</evidence>
<gene>
    <name evidence="2" type="ORF">GCM10011396_08050</name>
</gene>
<evidence type="ECO:0000313" key="2">
    <source>
        <dbReference type="EMBL" id="GGC63468.1"/>
    </source>
</evidence>
<dbReference type="SUPFAM" id="SSF47413">
    <property type="entry name" value="lambda repressor-like DNA-binding domains"/>
    <property type="match status" value="1"/>
</dbReference>
<feature type="domain" description="HTH cro/C1-type" evidence="1">
    <location>
        <begin position="11"/>
        <end position="65"/>
    </location>
</feature>
<proteinExistence type="predicted"/>
<dbReference type="EMBL" id="BMED01000001">
    <property type="protein sequence ID" value="GGC63468.1"/>
    <property type="molecule type" value="Genomic_DNA"/>
</dbReference>
<accession>A0A916U8X1</accession>
<dbReference type="GO" id="GO:0003677">
    <property type="term" value="F:DNA binding"/>
    <property type="evidence" value="ECO:0007669"/>
    <property type="project" value="InterPro"/>
</dbReference>
<comment type="caution">
    <text evidence="2">The sequence shown here is derived from an EMBL/GenBank/DDBJ whole genome shotgun (WGS) entry which is preliminary data.</text>
</comment>
<sequence length="251" mass="28099">MSEVSQLMATLKQQLKQQGKTYRDVAASLEVSEASVKRMLRPDSTVSLDRLVQLSNLLGYTLAELAQESLATESRLRTLSHAQEKELVSDARLLLVAVCALNHWSLADMLAAYTLSEAECVARLLRLDHLRLISLLPGNRIRLNIARDFDWLPNGPIRQVFRGDGLHDFLDSQFETSDESLSFVNGMLTEAAISKMHAELRLLRQKFADLHEESLAAPLAKRRGTGLLLAMREWEPAAFSALRRPAPRGVK</sequence>
<evidence type="ECO:0000259" key="1">
    <source>
        <dbReference type="PROSITE" id="PS50943"/>
    </source>
</evidence>
<dbReference type="InterPro" id="IPR001387">
    <property type="entry name" value="Cro/C1-type_HTH"/>
</dbReference>
<keyword evidence="3" id="KW-1185">Reference proteome</keyword>
<dbReference type="RefSeq" id="WP_188564668.1">
    <property type="nucleotide sequence ID" value="NZ_BMED01000001.1"/>
</dbReference>
<dbReference type="CDD" id="cd00093">
    <property type="entry name" value="HTH_XRE"/>
    <property type="match status" value="1"/>
</dbReference>
<reference evidence="2" key="1">
    <citation type="journal article" date="2014" name="Int. J. Syst. Evol. Microbiol.">
        <title>Complete genome sequence of Corynebacterium casei LMG S-19264T (=DSM 44701T), isolated from a smear-ripened cheese.</title>
        <authorList>
            <consortium name="US DOE Joint Genome Institute (JGI-PGF)"/>
            <person name="Walter F."/>
            <person name="Albersmeier A."/>
            <person name="Kalinowski J."/>
            <person name="Ruckert C."/>
        </authorList>
    </citation>
    <scope>NUCLEOTIDE SEQUENCE</scope>
    <source>
        <strain evidence="2">CGMCC 1.10998</strain>
    </source>
</reference>
<dbReference type="Gene3D" id="1.10.260.40">
    <property type="entry name" value="lambda repressor-like DNA-binding domains"/>
    <property type="match status" value="1"/>
</dbReference>
<dbReference type="SMART" id="SM00530">
    <property type="entry name" value="HTH_XRE"/>
    <property type="match status" value="1"/>
</dbReference>
<organism evidence="2 3">
    <name type="scientific">Undibacterium terreum</name>
    <dbReference type="NCBI Taxonomy" id="1224302"/>
    <lineage>
        <taxon>Bacteria</taxon>
        <taxon>Pseudomonadati</taxon>
        <taxon>Pseudomonadota</taxon>
        <taxon>Betaproteobacteria</taxon>
        <taxon>Burkholderiales</taxon>
        <taxon>Oxalobacteraceae</taxon>
        <taxon>Undibacterium</taxon>
    </lineage>
</organism>
<dbReference type="AlphaFoldDB" id="A0A916U8X1"/>